<reference evidence="2 3" key="1">
    <citation type="submission" date="2018-07" db="EMBL/GenBank/DDBJ databases">
        <title>The genomes of Aspergillus section Nigri reveals drivers in fungal speciation.</title>
        <authorList>
            <consortium name="DOE Joint Genome Institute"/>
            <person name="Vesth T.C."/>
            <person name="Nybo J."/>
            <person name="Theobald S."/>
            <person name="Brandl J."/>
            <person name="Frisvad J.C."/>
            <person name="Nielsen K.F."/>
            <person name="Lyhne E.K."/>
            <person name="Kogle M.E."/>
            <person name="Kuo A."/>
            <person name="Riley R."/>
            <person name="Clum A."/>
            <person name="Nolan M."/>
            <person name="Lipzen A."/>
            <person name="Salamov A."/>
            <person name="Henrissat B."/>
            <person name="Wiebenga A."/>
            <person name="De vries R.P."/>
            <person name="Grigoriev I.V."/>
            <person name="Mortensen U.H."/>
            <person name="Andersen M.R."/>
            <person name="Baker S.E."/>
        </authorList>
    </citation>
    <scope>NUCLEOTIDE SEQUENCE [LARGE SCALE GENOMIC DNA]</scope>
    <source>
        <strain evidence="2 3">CBS 139.54b</strain>
    </source>
</reference>
<name>A0A3F3QA10_9EURO</name>
<dbReference type="EMBL" id="KZ852039">
    <property type="protein sequence ID" value="RDH35993.1"/>
    <property type="molecule type" value="Genomic_DNA"/>
</dbReference>
<accession>A0A3F3QA10</accession>
<dbReference type="GeneID" id="38133792"/>
<feature type="region of interest" description="Disordered" evidence="1">
    <location>
        <begin position="1"/>
        <end position="26"/>
    </location>
</feature>
<dbReference type="AlphaFoldDB" id="A0A3F3QA10"/>
<proteinExistence type="predicted"/>
<evidence type="ECO:0000313" key="2">
    <source>
        <dbReference type="EMBL" id="RDH35993.1"/>
    </source>
</evidence>
<keyword evidence="3" id="KW-1185">Reference proteome</keyword>
<organism evidence="2 3">
    <name type="scientific">Aspergillus welwitschiae</name>
    <dbReference type="NCBI Taxonomy" id="1341132"/>
    <lineage>
        <taxon>Eukaryota</taxon>
        <taxon>Fungi</taxon>
        <taxon>Dikarya</taxon>
        <taxon>Ascomycota</taxon>
        <taxon>Pezizomycotina</taxon>
        <taxon>Eurotiomycetes</taxon>
        <taxon>Eurotiomycetidae</taxon>
        <taxon>Eurotiales</taxon>
        <taxon>Aspergillaceae</taxon>
        <taxon>Aspergillus</taxon>
        <taxon>Aspergillus subgen. Circumdati</taxon>
    </lineage>
</organism>
<evidence type="ECO:0000313" key="3">
    <source>
        <dbReference type="Proteomes" id="UP000253729"/>
    </source>
</evidence>
<evidence type="ECO:0000256" key="1">
    <source>
        <dbReference type="SAM" id="MobiDB-lite"/>
    </source>
</evidence>
<feature type="compositionally biased region" description="Polar residues" evidence="1">
    <location>
        <begin position="1"/>
        <end position="10"/>
    </location>
</feature>
<gene>
    <name evidence="2" type="ORF">BDQ94DRAFT_139503</name>
</gene>
<dbReference type="Proteomes" id="UP000253729">
    <property type="component" value="Unassembled WGS sequence"/>
</dbReference>
<protein>
    <submittedName>
        <fullName evidence="2">Uncharacterized protein</fullName>
    </submittedName>
</protein>
<dbReference type="RefSeq" id="XP_026629015.1">
    <property type="nucleotide sequence ID" value="XM_026765436.1"/>
</dbReference>
<sequence>MSHTSNTGLLSSGRAPPRDLTATPIIRRSELDSIKHETISPSRLSPMLGLPWTQSWACQESDVGFKVIARLSTSNRGASRTKSS</sequence>